<evidence type="ECO:0000256" key="1">
    <source>
        <dbReference type="ARBA" id="ARBA00023117"/>
    </source>
</evidence>
<dbReference type="GO" id="GO:0017025">
    <property type="term" value="F:TBP-class protein binding"/>
    <property type="evidence" value="ECO:0007669"/>
    <property type="project" value="InterPro"/>
</dbReference>
<dbReference type="EMBL" id="JMKJ01000277">
    <property type="protein sequence ID" value="KGG51463.1"/>
    <property type="molecule type" value="Genomic_DNA"/>
</dbReference>
<feature type="domain" description="Bromo" evidence="4">
    <location>
        <begin position="26"/>
        <end position="96"/>
    </location>
</feature>
<dbReference type="GO" id="GO:0016251">
    <property type="term" value="F:RNA polymerase II general transcription initiation factor activity"/>
    <property type="evidence" value="ECO:0007669"/>
    <property type="project" value="InterPro"/>
</dbReference>
<dbReference type="AlphaFoldDB" id="A0A098VR01"/>
<evidence type="ECO:0000259" key="4">
    <source>
        <dbReference type="PROSITE" id="PS50014"/>
    </source>
</evidence>
<keyword evidence="1 2" id="KW-0103">Bromodomain</keyword>
<evidence type="ECO:0000256" key="3">
    <source>
        <dbReference type="SAM" id="MobiDB-lite"/>
    </source>
</evidence>
<dbReference type="Pfam" id="PF00439">
    <property type="entry name" value="Bromodomain"/>
    <property type="match status" value="1"/>
</dbReference>
<protein>
    <submittedName>
        <fullName evidence="5">Subunit 1 of transcription initiation factor TFIID</fullName>
    </submittedName>
</protein>
<dbReference type="InterPro" id="IPR040240">
    <property type="entry name" value="TAF1"/>
</dbReference>
<dbReference type="InterPro" id="IPR036427">
    <property type="entry name" value="Bromodomain-like_sf"/>
</dbReference>
<sequence length="126" mass="14500">MKTNRSCPMYSWDRVTEETEEERAGDQDEKSWPFHLPVQEKIAPGYHAIVKNPMDFSTLRKNINNRRYSSANQFLSDVQLIHENCVTYNGAEHPFSMIALNVVRVVEEALEGVSLLGFSPLEFSQH</sequence>
<dbReference type="InterPro" id="IPR001487">
    <property type="entry name" value="Bromodomain"/>
</dbReference>
<dbReference type="GO" id="GO:0003743">
    <property type="term" value="F:translation initiation factor activity"/>
    <property type="evidence" value="ECO:0007669"/>
    <property type="project" value="UniProtKB-KW"/>
</dbReference>
<dbReference type="OrthoDB" id="5752at2759"/>
<dbReference type="PROSITE" id="PS50014">
    <property type="entry name" value="BROMODOMAIN_2"/>
    <property type="match status" value="1"/>
</dbReference>
<dbReference type="PANTHER" id="PTHR13900:SF0">
    <property type="entry name" value="TRANSCRIPTION INITIATION FACTOR TFIID SUBUNIT 1"/>
    <property type="match status" value="1"/>
</dbReference>
<evidence type="ECO:0000256" key="2">
    <source>
        <dbReference type="PROSITE-ProRule" id="PRU00035"/>
    </source>
</evidence>
<accession>A0A098VR01</accession>
<evidence type="ECO:0000313" key="5">
    <source>
        <dbReference type="EMBL" id="KGG51463.1"/>
    </source>
</evidence>
<dbReference type="GO" id="GO:0005669">
    <property type="term" value="C:transcription factor TFIID complex"/>
    <property type="evidence" value="ECO:0007669"/>
    <property type="project" value="InterPro"/>
</dbReference>
<feature type="compositionally biased region" description="Basic and acidic residues" evidence="3">
    <location>
        <begin position="14"/>
        <end position="30"/>
    </location>
</feature>
<dbReference type="HOGENOM" id="CLU_1982110_0_0_1"/>
<dbReference type="Gene3D" id="1.20.920.10">
    <property type="entry name" value="Bromodomain-like"/>
    <property type="match status" value="1"/>
</dbReference>
<organism evidence="5 6">
    <name type="scientific">Mitosporidium daphniae</name>
    <dbReference type="NCBI Taxonomy" id="1485682"/>
    <lineage>
        <taxon>Eukaryota</taxon>
        <taxon>Fungi</taxon>
        <taxon>Fungi incertae sedis</taxon>
        <taxon>Microsporidia</taxon>
        <taxon>Mitosporidium</taxon>
    </lineage>
</organism>
<dbReference type="PANTHER" id="PTHR13900">
    <property type="entry name" value="TRANSCRIPTION INITIATION FACTOR TFIID"/>
    <property type="match status" value="1"/>
</dbReference>
<name>A0A098VR01_9MICR</name>
<feature type="region of interest" description="Disordered" evidence="3">
    <location>
        <begin position="1"/>
        <end position="30"/>
    </location>
</feature>
<dbReference type="GO" id="GO:0051123">
    <property type="term" value="P:RNA polymerase II preinitiation complex assembly"/>
    <property type="evidence" value="ECO:0007669"/>
    <property type="project" value="TreeGrafter"/>
</dbReference>
<evidence type="ECO:0000313" key="6">
    <source>
        <dbReference type="Proteomes" id="UP000029725"/>
    </source>
</evidence>
<keyword evidence="6" id="KW-1185">Reference proteome</keyword>
<dbReference type="GeneID" id="25259643"/>
<dbReference type="PRINTS" id="PR00503">
    <property type="entry name" value="BROMODOMAIN"/>
</dbReference>
<keyword evidence="5" id="KW-0396">Initiation factor</keyword>
<dbReference type="SUPFAM" id="SSF47370">
    <property type="entry name" value="Bromodomain"/>
    <property type="match status" value="1"/>
</dbReference>
<gene>
    <name evidence="5" type="ORF">DI09_34p140</name>
</gene>
<proteinExistence type="predicted"/>
<dbReference type="RefSeq" id="XP_013237890.1">
    <property type="nucleotide sequence ID" value="XM_013382436.1"/>
</dbReference>
<dbReference type="GO" id="GO:0004402">
    <property type="term" value="F:histone acetyltransferase activity"/>
    <property type="evidence" value="ECO:0007669"/>
    <property type="project" value="InterPro"/>
</dbReference>
<comment type="caution">
    <text evidence="5">The sequence shown here is derived from an EMBL/GenBank/DDBJ whole genome shotgun (WGS) entry which is preliminary data.</text>
</comment>
<keyword evidence="5" id="KW-0648">Protein biosynthesis</keyword>
<dbReference type="SMART" id="SM00297">
    <property type="entry name" value="BROMO"/>
    <property type="match status" value="1"/>
</dbReference>
<reference evidence="5 6" key="1">
    <citation type="submission" date="2014-04" db="EMBL/GenBank/DDBJ databases">
        <title>A new species of microsporidia sheds light on the evolution of extreme parasitism.</title>
        <authorList>
            <person name="Haag K.L."/>
            <person name="James T.Y."/>
            <person name="Larsson R."/>
            <person name="Schaer T.M."/>
            <person name="Refardt D."/>
            <person name="Pombert J.-F."/>
            <person name="Ebert D."/>
        </authorList>
    </citation>
    <scope>NUCLEOTIDE SEQUENCE [LARGE SCALE GENOMIC DNA]</scope>
    <source>
        <strain evidence="5 6">UGP3</strain>
        <tissue evidence="5">Spores</tissue>
    </source>
</reference>
<dbReference type="Proteomes" id="UP000029725">
    <property type="component" value="Unassembled WGS sequence"/>
</dbReference>
<dbReference type="VEuPathDB" id="MicrosporidiaDB:DI09_34p140"/>